<sequence length="336" mass="36741">MRAVILRICSARLHAPPGVLPRGCCSFFENIRNNGRGVSSCVPSSPKLFAIHMCFRVAIRCARYDGGVDSLPTSVDLTERLLMTSPSSKPVALSRRAVLGAGGVGLAAVLSACARTVHPPVDAATSESASASPSASSTLPSANKSYKGKVTFDNFEKNGEYVPATAEKKAQNVPKPLMPEKVQELSIDGIYALIGYWISSFNYLALTGDIEPLKKTDPSSEYYKELEPMVKLYETGRGWIYDTSEPMSVYLMTDTPTQVEGDRIRYFWRARSLVDQNAKRHLTEGDNRDKSLARAEDSQGQAMRIVVEYKEGAWFMSTQKDKDADKSTESASPSAS</sequence>
<proteinExistence type="predicted"/>
<dbReference type="AlphaFoldDB" id="D2NTR3"/>
<organism evidence="2 3">
    <name type="scientific">Rothia mucilaginosa (strain DY-18)</name>
    <name type="common">Stomatococcus mucilaginosus</name>
    <dbReference type="NCBI Taxonomy" id="680646"/>
    <lineage>
        <taxon>Bacteria</taxon>
        <taxon>Bacillati</taxon>
        <taxon>Actinomycetota</taxon>
        <taxon>Actinomycetes</taxon>
        <taxon>Micrococcales</taxon>
        <taxon>Micrococcaceae</taxon>
        <taxon>Rothia</taxon>
    </lineage>
</organism>
<accession>D2NTR3</accession>
<dbReference type="Proteomes" id="UP000001883">
    <property type="component" value="Chromosome"/>
</dbReference>
<dbReference type="STRING" id="680646.RMDY18_12070"/>
<reference evidence="2 3" key="3">
    <citation type="journal article" date="2010" name="Sequencing">
        <title>Complete Genome Sequence of Rothia mucilaginosa DY-18: A Clinical Isolate with Dense Meshwork-Like Structures from a Persistent Apical Periodontitis Lesion.</title>
        <authorList>
            <person name="Yamane K."/>
            <person name="Nambu T."/>
            <person name="Yamanaka T."/>
            <person name="Mashimo C."/>
            <person name="Sugimori C."/>
            <person name="Leung K.-P."/>
            <person name="Fukushima H."/>
        </authorList>
    </citation>
    <scope>NUCLEOTIDE SEQUENCE [LARGE SCALE GENOMIC DNA]</scope>
    <source>
        <strain evidence="2 3">DY-18</strain>
    </source>
</reference>
<keyword evidence="3" id="KW-1185">Reference proteome</keyword>
<reference evidence="3" key="1">
    <citation type="submission" date="2009-07" db="EMBL/GenBank/DDBJ databases">
        <title>Complete genome sequence of Rothia mucilaginosa DJ.</title>
        <authorList>
            <person name="Yamane K."/>
            <person name="Nambu T."/>
            <person name="Mashimo C."/>
            <person name="Sugimori C."/>
            <person name="Yamanaka T."/>
            <person name="Leung K."/>
            <person name="Fukushima H."/>
        </authorList>
    </citation>
    <scope>NUCLEOTIDE SEQUENCE [LARGE SCALE GENOMIC DNA]</scope>
    <source>
        <strain evidence="3">DY-18</strain>
    </source>
</reference>
<evidence type="ECO:0000313" key="2">
    <source>
        <dbReference type="EMBL" id="BAI65039.1"/>
    </source>
</evidence>
<dbReference type="EMBL" id="AP011540">
    <property type="protein sequence ID" value="BAI65039.1"/>
    <property type="molecule type" value="Genomic_DNA"/>
</dbReference>
<dbReference type="InterPro" id="IPR046281">
    <property type="entry name" value="DUF6318"/>
</dbReference>
<gene>
    <name evidence="2" type="ordered locus">RMDY18_12070</name>
</gene>
<dbReference type="eggNOG" id="ENOG5033M65">
    <property type="taxonomic scope" value="Bacteria"/>
</dbReference>
<feature type="domain" description="DUF6318" evidence="1">
    <location>
        <begin position="159"/>
        <end position="319"/>
    </location>
</feature>
<evidence type="ECO:0000313" key="3">
    <source>
        <dbReference type="Proteomes" id="UP000001883"/>
    </source>
</evidence>
<evidence type="ECO:0000259" key="1">
    <source>
        <dbReference type="Pfam" id="PF19843"/>
    </source>
</evidence>
<dbReference type="Pfam" id="PF19843">
    <property type="entry name" value="DUF6318"/>
    <property type="match status" value="1"/>
</dbReference>
<dbReference type="HOGENOM" id="CLU_071295_0_0_11"/>
<dbReference type="KEGG" id="rmu:RMDY18_12070"/>
<name>D2NTR3_ROTMD</name>
<protein>
    <submittedName>
        <fullName evidence="2">Acyl-CoA dehydrogenase</fullName>
    </submittedName>
</protein>
<reference evidence="2 3" key="2">
    <citation type="journal article" date="2010" name="J Osaka Dent Univ">
        <title>Isolation and identification of Rothia mucilaginosa from persistent apical periodontitis lesions.</title>
        <authorList>
            <person name="Yamane K."/>
            <person name="Yoshida M."/>
            <person name="Fujihira T."/>
            <person name="Baba T."/>
            <person name="Tsuji N."/>
            <person name="Hayashi H."/>
            <person name="Sugimori C."/>
            <person name="Yamanaka T."/>
            <person name="Mashimo C."/>
            <person name="Nambu T."/>
            <person name="Kawai H."/>
            <person name="Fukushima H."/>
        </authorList>
    </citation>
    <scope>NUCLEOTIDE SEQUENCE [LARGE SCALE GENOMIC DNA]</scope>
    <source>
        <strain evidence="2 3">DY-18</strain>
    </source>
</reference>